<reference evidence="6 7" key="1">
    <citation type="submission" date="2021-09" db="EMBL/GenBank/DDBJ databases">
        <title>Genomic insights and catalytic innovation underlie evolution of tropane alkaloids biosynthesis.</title>
        <authorList>
            <person name="Wang Y.-J."/>
            <person name="Tian T."/>
            <person name="Huang J.-P."/>
            <person name="Huang S.-X."/>
        </authorList>
    </citation>
    <scope>NUCLEOTIDE SEQUENCE [LARGE SCALE GENOMIC DNA]</scope>
    <source>
        <strain evidence="6">KIB-2018</strain>
        <tissue evidence="6">Leaf</tissue>
    </source>
</reference>
<gene>
    <name evidence="6" type="ORF">K2173_028275</name>
</gene>
<proteinExistence type="predicted"/>
<dbReference type="EMBL" id="JAIWQS010000002">
    <property type="protein sequence ID" value="KAJ8773098.1"/>
    <property type="molecule type" value="Genomic_DNA"/>
</dbReference>
<keyword evidence="3" id="KW-0862">Zinc</keyword>
<keyword evidence="1" id="KW-0479">Metal-binding</keyword>
<organism evidence="6 7">
    <name type="scientific">Erythroxylum novogranatense</name>
    <dbReference type="NCBI Taxonomy" id="1862640"/>
    <lineage>
        <taxon>Eukaryota</taxon>
        <taxon>Viridiplantae</taxon>
        <taxon>Streptophyta</taxon>
        <taxon>Embryophyta</taxon>
        <taxon>Tracheophyta</taxon>
        <taxon>Spermatophyta</taxon>
        <taxon>Magnoliopsida</taxon>
        <taxon>eudicotyledons</taxon>
        <taxon>Gunneridae</taxon>
        <taxon>Pentapetalae</taxon>
        <taxon>rosids</taxon>
        <taxon>fabids</taxon>
        <taxon>Malpighiales</taxon>
        <taxon>Erythroxylaceae</taxon>
        <taxon>Erythroxylum</taxon>
    </lineage>
</organism>
<protein>
    <recommendedName>
        <fullName evidence="5">GRF-type domain-containing protein</fullName>
    </recommendedName>
</protein>
<sequence>MMIVDKEGEKKTVSTMMSVMESELPVIRCPCGGGICSVWTSKTEKNPNRKFFCCPSNQRSKGGKSFFKWCDEVAGFRAPHCPCAAGICSLSRDSDKSRWYFSCRIKKGHGACSFFQWADGQLNTLMNEKSYGNACYSSRQSHRLYKRPDNDLGTLKDLNAKVDYECPLAENFEASTDSLMIEQSKPDEIPRLVDCNPDIQEIESFDPVIRGASRLPDRKLQCNVHHRQTVFWRLISAAGDSIDKGVYVHGWLGRLAFSPPHCLKDPPVATFFCCIAPSLDPVTGMEDADIFDAEYLGSPTQSSSEAESNVQLPETPPKVDQVSREVLWKSSRVNSSSSSIQGTNVSDSILKVYGEGLLCILESMNMVDHEKMQNIAEATFETFRRLSLDYEHFAEGVKEFIHLSSKLAQIEGSMGEDLCFEKLIDIYDSKKMLFDNDSGQHKAAVATFEVSENRLKSVKEEV</sequence>
<evidence type="ECO:0000313" key="7">
    <source>
        <dbReference type="Proteomes" id="UP001159364"/>
    </source>
</evidence>
<dbReference type="AlphaFoldDB" id="A0AAV8U1N2"/>
<dbReference type="PROSITE" id="PS51999">
    <property type="entry name" value="ZF_GRF"/>
    <property type="match status" value="1"/>
</dbReference>
<dbReference type="Pfam" id="PF06839">
    <property type="entry name" value="Zn_ribbon_GRF"/>
    <property type="match status" value="1"/>
</dbReference>
<dbReference type="InterPro" id="IPR010666">
    <property type="entry name" value="Znf_GRF"/>
</dbReference>
<evidence type="ECO:0000256" key="4">
    <source>
        <dbReference type="PROSITE-ProRule" id="PRU01343"/>
    </source>
</evidence>
<keyword evidence="2 4" id="KW-0863">Zinc-finger</keyword>
<accession>A0AAV8U1N2</accession>
<evidence type="ECO:0000256" key="2">
    <source>
        <dbReference type="ARBA" id="ARBA00022771"/>
    </source>
</evidence>
<dbReference type="PANTHER" id="PTHR33680:SF1">
    <property type="entry name" value="OS05G0489500 PROTEIN"/>
    <property type="match status" value="1"/>
</dbReference>
<name>A0AAV8U1N2_9ROSI</name>
<evidence type="ECO:0000256" key="1">
    <source>
        <dbReference type="ARBA" id="ARBA00022723"/>
    </source>
</evidence>
<dbReference type="Proteomes" id="UP001159364">
    <property type="component" value="Linkage Group LG02"/>
</dbReference>
<dbReference type="PANTHER" id="PTHR33680">
    <property type="entry name" value="OS07G0190500 PROTEIN"/>
    <property type="match status" value="1"/>
</dbReference>
<dbReference type="GO" id="GO:0008270">
    <property type="term" value="F:zinc ion binding"/>
    <property type="evidence" value="ECO:0007669"/>
    <property type="project" value="UniProtKB-KW"/>
</dbReference>
<evidence type="ECO:0000259" key="5">
    <source>
        <dbReference type="PROSITE" id="PS51999"/>
    </source>
</evidence>
<evidence type="ECO:0000313" key="6">
    <source>
        <dbReference type="EMBL" id="KAJ8773098.1"/>
    </source>
</evidence>
<feature type="domain" description="GRF-type" evidence="5">
    <location>
        <begin position="29"/>
        <end position="73"/>
    </location>
</feature>
<keyword evidence="7" id="KW-1185">Reference proteome</keyword>
<evidence type="ECO:0000256" key="3">
    <source>
        <dbReference type="ARBA" id="ARBA00022833"/>
    </source>
</evidence>
<comment type="caution">
    <text evidence="6">The sequence shown here is derived from an EMBL/GenBank/DDBJ whole genome shotgun (WGS) entry which is preliminary data.</text>
</comment>